<proteinExistence type="inferred from homology"/>
<dbReference type="SMART" id="SM00493">
    <property type="entry name" value="TOPRIM"/>
    <property type="match status" value="1"/>
</dbReference>
<protein>
    <recommendedName>
        <fullName evidence="7">Recombination protein RecR</fullName>
    </recommendedName>
</protein>
<dbReference type="PROSITE" id="PS01300">
    <property type="entry name" value="RECR"/>
    <property type="match status" value="1"/>
</dbReference>
<dbReference type="Gene3D" id="6.10.250.240">
    <property type="match status" value="1"/>
</dbReference>
<dbReference type="Gene3D" id="1.10.8.420">
    <property type="entry name" value="RecR Domain 1"/>
    <property type="match status" value="1"/>
</dbReference>
<keyword evidence="2 7" id="KW-0227">DNA damage</keyword>
<evidence type="ECO:0000256" key="6">
    <source>
        <dbReference type="ARBA" id="ARBA00023204"/>
    </source>
</evidence>
<dbReference type="InterPro" id="IPR015967">
    <property type="entry name" value="Rcmb_RecR_Znf"/>
</dbReference>
<dbReference type="InterPro" id="IPR034137">
    <property type="entry name" value="TOPRIM_RecR"/>
</dbReference>
<evidence type="ECO:0000313" key="10">
    <source>
        <dbReference type="Proteomes" id="UP000326546"/>
    </source>
</evidence>
<dbReference type="EMBL" id="CP044427">
    <property type="protein sequence ID" value="QFG67570.1"/>
    <property type="molecule type" value="Genomic_DNA"/>
</dbReference>
<keyword evidence="1 7" id="KW-0479">Metal-binding</keyword>
<dbReference type="NCBIfam" id="TIGR00615">
    <property type="entry name" value="recR"/>
    <property type="match status" value="1"/>
</dbReference>
<dbReference type="RefSeq" id="WP_158059968.1">
    <property type="nucleotide sequence ID" value="NZ_CP044427.1"/>
</dbReference>
<dbReference type="Pfam" id="PF21175">
    <property type="entry name" value="RecR_C"/>
    <property type="match status" value="1"/>
</dbReference>
<keyword evidence="4 7" id="KW-0862">Zinc</keyword>
<dbReference type="SUPFAM" id="SSF111304">
    <property type="entry name" value="Recombination protein RecR"/>
    <property type="match status" value="1"/>
</dbReference>
<evidence type="ECO:0000256" key="1">
    <source>
        <dbReference type="ARBA" id="ARBA00022723"/>
    </source>
</evidence>
<evidence type="ECO:0000256" key="2">
    <source>
        <dbReference type="ARBA" id="ARBA00022763"/>
    </source>
</evidence>
<dbReference type="GO" id="GO:0006310">
    <property type="term" value="P:DNA recombination"/>
    <property type="evidence" value="ECO:0007669"/>
    <property type="project" value="UniProtKB-UniRule"/>
</dbReference>
<comment type="similarity">
    <text evidence="7">Belongs to the RecR family.</text>
</comment>
<keyword evidence="3 7" id="KW-0863">Zinc-finger</keyword>
<comment type="function">
    <text evidence="7">May play a role in DNA repair. It seems to be involved in an RecBC-independent recombinational process of DNA repair. It may act with RecF and RecO.</text>
</comment>
<dbReference type="Proteomes" id="UP000326546">
    <property type="component" value="Chromosome"/>
</dbReference>
<dbReference type="AlphaFoldDB" id="A0A5J6V1C6"/>
<dbReference type="KEGG" id="serw:FY030_01455"/>
<sequence>MYEGVVQDLIDELGRLPGVGPKGAQRIAFHLLTADPEDITRLAEALLQIREKISFCEVCGNVAEAQRCRICLDERRDPGVICVVEQSQDVAAIERTREFRGRYHVLGGAINPIGGVGPEDLRLRELVARLADGAVGEVIIATDPDLEGEATATYLTRLLAPYEEVMVSRLASGLPVGGDLEYADEVTLGRAFEGRRQVSGQTPSPATR</sequence>
<feature type="domain" description="Toprim" evidence="8">
    <location>
        <begin position="79"/>
        <end position="175"/>
    </location>
</feature>
<evidence type="ECO:0000256" key="7">
    <source>
        <dbReference type="HAMAP-Rule" id="MF_00017"/>
    </source>
</evidence>
<dbReference type="Gene3D" id="3.40.1360.10">
    <property type="match status" value="1"/>
</dbReference>
<feature type="zinc finger region" description="C4-type" evidence="7">
    <location>
        <begin position="56"/>
        <end position="71"/>
    </location>
</feature>
<evidence type="ECO:0000256" key="3">
    <source>
        <dbReference type="ARBA" id="ARBA00022771"/>
    </source>
</evidence>
<organism evidence="9 10">
    <name type="scientific">Ornithinimicrobium pratense</name>
    <dbReference type="NCBI Taxonomy" id="2593973"/>
    <lineage>
        <taxon>Bacteria</taxon>
        <taxon>Bacillati</taxon>
        <taxon>Actinomycetota</taxon>
        <taxon>Actinomycetes</taxon>
        <taxon>Micrococcales</taxon>
        <taxon>Ornithinimicrobiaceae</taxon>
        <taxon>Ornithinimicrobium</taxon>
    </lineage>
</organism>
<dbReference type="PROSITE" id="PS50880">
    <property type="entry name" value="TOPRIM"/>
    <property type="match status" value="1"/>
</dbReference>
<evidence type="ECO:0000259" key="8">
    <source>
        <dbReference type="PROSITE" id="PS50880"/>
    </source>
</evidence>
<keyword evidence="10" id="KW-1185">Reference proteome</keyword>
<dbReference type="CDD" id="cd01025">
    <property type="entry name" value="TOPRIM_recR"/>
    <property type="match status" value="1"/>
</dbReference>
<dbReference type="Pfam" id="PF02132">
    <property type="entry name" value="RecR_ZnF"/>
    <property type="match status" value="1"/>
</dbReference>
<dbReference type="GO" id="GO:0006281">
    <property type="term" value="P:DNA repair"/>
    <property type="evidence" value="ECO:0007669"/>
    <property type="project" value="UniProtKB-UniRule"/>
</dbReference>
<evidence type="ECO:0000256" key="5">
    <source>
        <dbReference type="ARBA" id="ARBA00023172"/>
    </source>
</evidence>
<gene>
    <name evidence="7 9" type="primary">recR</name>
    <name evidence="9" type="ORF">FY030_01455</name>
</gene>
<dbReference type="HAMAP" id="MF_00017">
    <property type="entry name" value="RecR"/>
    <property type="match status" value="1"/>
</dbReference>
<dbReference type="InterPro" id="IPR000093">
    <property type="entry name" value="DNA_Rcmb_RecR"/>
</dbReference>
<evidence type="ECO:0000256" key="4">
    <source>
        <dbReference type="ARBA" id="ARBA00022833"/>
    </source>
</evidence>
<dbReference type="InterPro" id="IPR023627">
    <property type="entry name" value="Rcmb_RecR"/>
</dbReference>
<dbReference type="Pfam" id="PF21176">
    <property type="entry name" value="RecR_HhH"/>
    <property type="match status" value="1"/>
</dbReference>
<dbReference type="Pfam" id="PF13662">
    <property type="entry name" value="Toprim_4"/>
    <property type="match status" value="1"/>
</dbReference>
<keyword evidence="6 7" id="KW-0234">DNA repair</keyword>
<accession>A0A5J6V1C6</accession>
<dbReference type="InterPro" id="IPR006171">
    <property type="entry name" value="TOPRIM_dom"/>
</dbReference>
<dbReference type="PANTHER" id="PTHR30446">
    <property type="entry name" value="RECOMBINATION PROTEIN RECR"/>
    <property type="match status" value="1"/>
</dbReference>
<keyword evidence="5 7" id="KW-0233">DNA recombination</keyword>
<evidence type="ECO:0000313" key="9">
    <source>
        <dbReference type="EMBL" id="QFG67570.1"/>
    </source>
</evidence>
<reference evidence="9 10" key="1">
    <citation type="submission" date="2019-09" db="EMBL/GenBank/DDBJ databases">
        <title>Serinicoccus pratensis sp. nov., isolated from meadow soil.</title>
        <authorList>
            <person name="Zhang W."/>
        </authorList>
    </citation>
    <scope>NUCLEOTIDE SEQUENCE [LARGE SCALE GENOMIC DNA]</scope>
    <source>
        <strain evidence="9 10">W204</strain>
    </source>
</reference>
<dbReference type="PANTHER" id="PTHR30446:SF0">
    <property type="entry name" value="RECOMBINATION PROTEIN RECR"/>
    <property type="match status" value="1"/>
</dbReference>
<dbReference type="OrthoDB" id="9802672at2"/>
<dbReference type="Gene3D" id="3.30.60.80">
    <property type="match status" value="1"/>
</dbReference>
<name>A0A5J6V1C6_9MICO</name>
<dbReference type="GO" id="GO:0008270">
    <property type="term" value="F:zinc ion binding"/>
    <property type="evidence" value="ECO:0007669"/>
    <property type="project" value="UniProtKB-KW"/>
</dbReference>
<dbReference type="GO" id="GO:0003677">
    <property type="term" value="F:DNA binding"/>
    <property type="evidence" value="ECO:0007669"/>
    <property type="project" value="UniProtKB-UniRule"/>
</dbReference>